<dbReference type="Pfam" id="PF02585">
    <property type="entry name" value="PIG-L"/>
    <property type="match status" value="1"/>
</dbReference>
<gene>
    <name evidence="1" type="ORF">NFI88_04785</name>
</gene>
<keyword evidence="2" id="KW-1185">Reference proteome</keyword>
<dbReference type="EMBL" id="JAMZEJ010000003">
    <property type="protein sequence ID" value="MCQ8240156.1"/>
    <property type="molecule type" value="Genomic_DNA"/>
</dbReference>
<dbReference type="InterPro" id="IPR024078">
    <property type="entry name" value="LmbE-like_dom_sf"/>
</dbReference>
<accession>A0ABT1VUY7</accession>
<dbReference type="Gene3D" id="3.40.50.10320">
    <property type="entry name" value="LmbE-like"/>
    <property type="match status" value="1"/>
</dbReference>
<name>A0ABT1VUY7_9PROT</name>
<dbReference type="Proteomes" id="UP001524547">
    <property type="component" value="Unassembled WGS sequence"/>
</dbReference>
<evidence type="ECO:0000313" key="2">
    <source>
        <dbReference type="Proteomes" id="UP001524547"/>
    </source>
</evidence>
<sequence>MTSSVPPPLALALSPHLDDAVFSCGGMLARLAADGWRVVVATVFTRSMPSPAGFALACQLDKGLDADIDYMALRRAEDAEACRLLGADTAWLPFPEAPHRGYHSAAALFADVREDDRAAEAIGPAVEKLLREHSPALILAPQAIGGHVDHVVLGRVLGTLLSDRPVLWWRDFPYTRRDAPRAPFAEAIGALPEIGVPVAVEPRLAACAAYRTQLGYQFGGRAGLESALRDAGPIERFRRQGTLPFPAARAMTLAGAPA</sequence>
<reference evidence="1 2" key="1">
    <citation type="submission" date="2022-06" db="EMBL/GenBank/DDBJ databases">
        <title>Rhizosaccharibacter gen. nov. sp. nov. KSS12, endophytic bacteria isolated from sugarcane.</title>
        <authorList>
            <person name="Pitiwittayakul N."/>
        </authorList>
    </citation>
    <scope>NUCLEOTIDE SEQUENCE [LARGE SCALE GENOMIC DNA]</scope>
    <source>
        <strain evidence="1 2">KSS12</strain>
    </source>
</reference>
<protein>
    <submittedName>
        <fullName evidence="1">PIG-L family deacetylase</fullName>
    </submittedName>
</protein>
<comment type="caution">
    <text evidence="1">The sequence shown here is derived from an EMBL/GenBank/DDBJ whole genome shotgun (WGS) entry which is preliminary data.</text>
</comment>
<dbReference type="RefSeq" id="WP_422918905.1">
    <property type="nucleotide sequence ID" value="NZ_JAMZEJ010000003.1"/>
</dbReference>
<organism evidence="1 2">
    <name type="scientific">Rhizosaccharibacter radicis</name>
    <dbReference type="NCBI Taxonomy" id="2782605"/>
    <lineage>
        <taxon>Bacteria</taxon>
        <taxon>Pseudomonadati</taxon>
        <taxon>Pseudomonadota</taxon>
        <taxon>Alphaproteobacteria</taxon>
        <taxon>Acetobacterales</taxon>
        <taxon>Acetobacteraceae</taxon>
        <taxon>Rhizosaccharibacter</taxon>
    </lineage>
</organism>
<evidence type="ECO:0000313" key="1">
    <source>
        <dbReference type="EMBL" id="MCQ8240156.1"/>
    </source>
</evidence>
<dbReference type="InterPro" id="IPR003737">
    <property type="entry name" value="GlcNAc_PI_deacetylase-related"/>
</dbReference>
<proteinExistence type="predicted"/>
<dbReference type="SUPFAM" id="SSF102588">
    <property type="entry name" value="LmbE-like"/>
    <property type="match status" value="1"/>
</dbReference>